<dbReference type="GO" id="GO:0016787">
    <property type="term" value="F:hydrolase activity"/>
    <property type="evidence" value="ECO:0007669"/>
    <property type="project" value="UniProtKB-KW"/>
</dbReference>
<dbReference type="PANTHER" id="PTHR32015:SF1">
    <property type="entry name" value="LIPASE"/>
    <property type="match status" value="1"/>
</dbReference>
<keyword evidence="1" id="KW-0378">Hydrolase</keyword>
<dbReference type="EMBL" id="CP109441">
    <property type="protein sequence ID" value="WUV47021.1"/>
    <property type="molecule type" value="Genomic_DNA"/>
</dbReference>
<dbReference type="InterPro" id="IPR002918">
    <property type="entry name" value="Lipase_EstA/Esterase_EstB"/>
</dbReference>
<organism evidence="1 2">
    <name type="scientific">Nocardia vinacea</name>
    <dbReference type="NCBI Taxonomy" id="96468"/>
    <lineage>
        <taxon>Bacteria</taxon>
        <taxon>Bacillati</taxon>
        <taxon>Actinomycetota</taxon>
        <taxon>Actinomycetes</taxon>
        <taxon>Mycobacteriales</taxon>
        <taxon>Nocardiaceae</taxon>
        <taxon>Nocardia</taxon>
    </lineage>
</organism>
<dbReference type="InterPro" id="IPR029058">
    <property type="entry name" value="AB_hydrolase_fold"/>
</dbReference>
<dbReference type="Proteomes" id="UP001432062">
    <property type="component" value="Chromosome"/>
</dbReference>
<dbReference type="PANTHER" id="PTHR32015">
    <property type="entry name" value="FASTING INDUCED LIPASE"/>
    <property type="match status" value="1"/>
</dbReference>
<evidence type="ECO:0000313" key="2">
    <source>
        <dbReference type="Proteomes" id="UP001432062"/>
    </source>
</evidence>
<protein>
    <submittedName>
        <fullName evidence="1">Alpha/beta fold hydrolase</fullName>
    </submittedName>
</protein>
<dbReference type="Gene3D" id="3.40.50.1820">
    <property type="entry name" value="alpha/beta hydrolase"/>
    <property type="match status" value="1"/>
</dbReference>
<name>A0ABZ1YXY8_9NOCA</name>
<dbReference type="Pfam" id="PF01674">
    <property type="entry name" value="Lipase_2"/>
    <property type="match status" value="1"/>
</dbReference>
<gene>
    <name evidence="1" type="ORF">OG563_01805</name>
</gene>
<reference evidence="1" key="1">
    <citation type="submission" date="2022-10" db="EMBL/GenBank/DDBJ databases">
        <title>The complete genomes of actinobacterial strains from the NBC collection.</title>
        <authorList>
            <person name="Joergensen T.S."/>
            <person name="Alvarez Arevalo M."/>
            <person name="Sterndorff E.B."/>
            <person name="Faurdal D."/>
            <person name="Vuksanovic O."/>
            <person name="Mourched A.-S."/>
            <person name="Charusanti P."/>
            <person name="Shaw S."/>
            <person name="Blin K."/>
            <person name="Weber T."/>
        </authorList>
    </citation>
    <scope>NUCLEOTIDE SEQUENCE</scope>
    <source>
        <strain evidence="1">NBC_01482</strain>
    </source>
</reference>
<evidence type="ECO:0000313" key="1">
    <source>
        <dbReference type="EMBL" id="WUV47021.1"/>
    </source>
</evidence>
<keyword evidence="2" id="KW-1185">Reference proteome</keyword>
<accession>A0ABZ1YXY8</accession>
<sequence length="349" mass="36386">MEQPSGQWGWGVSQFRRVVSAGVLAGAVFFGSGAAPIAGAEPADPAPVSGQIAGYRPPDVPTQIGPSQSDHLAAAVYQKAHKNVAPAGTNNFDCKPTAEHPRPVVLAHGTDSSAYSDWAAIGPQISALGFCVFALNYGGAPGKDTWGTEDMWVSAYQFGAFVDQVLAATNAAQVDIVGFSQGANVTRYYVNKLGGAPKVGRWIGLASPSYGGVMYGLVPMAQSIPGVLQAFAQVTSLAAVQQVQGSSLMVELNAGGDTVPGPHYVTIGSRVDEMIQPFSNIALHGPNVENIALQDECAVDQTGHFHMVYDPFVQELLLKTLDPVHAPAPTCREVPLGTGIPEVIIAGHS</sequence>
<dbReference type="SUPFAM" id="SSF53474">
    <property type="entry name" value="alpha/beta-Hydrolases"/>
    <property type="match status" value="1"/>
</dbReference>
<proteinExistence type="predicted"/>